<accession>A0A9W9WTC8</accession>
<evidence type="ECO:0000313" key="4">
    <source>
        <dbReference type="Proteomes" id="UP001148312"/>
    </source>
</evidence>
<dbReference type="InterPro" id="IPR002830">
    <property type="entry name" value="UbiD"/>
</dbReference>
<protein>
    <submittedName>
        <fullName evidence="3">3-octaprenyl-4-hydroxybenzoate carboxy-lyase</fullName>
    </submittedName>
</protein>
<dbReference type="Pfam" id="PF20695">
    <property type="entry name" value="UbiD_N"/>
    <property type="match status" value="1"/>
</dbReference>
<dbReference type="GeneID" id="81628035"/>
<dbReference type="PANTHER" id="PTHR30108:SF17">
    <property type="entry name" value="FERULIC ACID DECARBOXYLASE 1"/>
    <property type="match status" value="1"/>
</dbReference>
<proteinExistence type="predicted"/>
<dbReference type="SUPFAM" id="SSF50475">
    <property type="entry name" value="FMN-binding split barrel"/>
    <property type="match status" value="1"/>
</dbReference>
<keyword evidence="4" id="KW-1185">Reference proteome</keyword>
<evidence type="ECO:0000313" key="3">
    <source>
        <dbReference type="EMBL" id="KAJ5475119.1"/>
    </source>
</evidence>
<dbReference type="InterPro" id="IPR048304">
    <property type="entry name" value="UbiD_Rift_dom"/>
</dbReference>
<evidence type="ECO:0000259" key="2">
    <source>
        <dbReference type="Pfam" id="PF20695"/>
    </source>
</evidence>
<dbReference type="Proteomes" id="UP001148312">
    <property type="component" value="Unassembled WGS sequence"/>
</dbReference>
<dbReference type="InterPro" id="IPR049383">
    <property type="entry name" value="UbiD-like_N"/>
</dbReference>
<comment type="caution">
    <text evidence="3">The sequence shown here is derived from an EMBL/GenBank/DDBJ whole genome shotgun (WGS) entry which is preliminary data.</text>
</comment>
<dbReference type="EMBL" id="JAPWDQ010000012">
    <property type="protein sequence ID" value="KAJ5475119.1"/>
    <property type="molecule type" value="Genomic_DNA"/>
</dbReference>
<reference evidence="3" key="2">
    <citation type="journal article" date="2023" name="IMA Fungus">
        <title>Comparative genomic study of the Penicillium genus elucidates a diverse pangenome and 15 lateral gene transfer events.</title>
        <authorList>
            <person name="Petersen C."/>
            <person name="Sorensen T."/>
            <person name="Nielsen M.R."/>
            <person name="Sondergaard T.E."/>
            <person name="Sorensen J.L."/>
            <person name="Fitzpatrick D.A."/>
            <person name="Frisvad J.C."/>
            <person name="Nielsen K.L."/>
        </authorList>
    </citation>
    <scope>NUCLEOTIDE SEQUENCE</scope>
    <source>
        <strain evidence="3">IBT 30728</strain>
    </source>
</reference>
<name>A0A9W9WTC8_9EURO</name>
<dbReference type="RefSeq" id="XP_056786877.1">
    <property type="nucleotide sequence ID" value="XM_056937785.1"/>
</dbReference>
<dbReference type="GO" id="GO:0046281">
    <property type="term" value="P:cinnamic acid catabolic process"/>
    <property type="evidence" value="ECO:0007669"/>
    <property type="project" value="TreeGrafter"/>
</dbReference>
<sequence length="313" mass="34090">MAASNDINHTFSSADESVHDCVEALQKDKDLVEINDEIDLHLEAAAITRLVYETDDKAPLLSNTKGRGKERVYFAALGLKAACELQVVTVVVSRAIFKVFLIDPFIVTTGPVKQNSLLGDEIDLNALPAPMIHKSKDGKFVQTHGMHVVQSTDKERKDAPRALCFGRSRRYLASSMPIPDGINEADYVGAMTERALELVKNRLQDGGTLFLTEIDGEGPFGEMNGYVFPGDTHPWRVYTVNKITYRHDLILPISACGSLTNETHIMIGALAAAAIRKVCQLTGLSTTDTVGICHWCGLGSCGFQNLLSPEGEG</sequence>
<feature type="domain" description="3-octaprenyl-4-hydroxybenzoate carboxy-lyase-like Rift-related" evidence="1">
    <location>
        <begin position="155"/>
        <end position="257"/>
    </location>
</feature>
<gene>
    <name evidence="3" type="ORF">N7539_008185</name>
</gene>
<reference evidence="3" key="1">
    <citation type="submission" date="2022-12" db="EMBL/GenBank/DDBJ databases">
        <authorList>
            <person name="Petersen C."/>
        </authorList>
    </citation>
    <scope>NUCLEOTIDE SEQUENCE</scope>
    <source>
        <strain evidence="3">IBT 30728</strain>
    </source>
</reference>
<feature type="domain" description="3-octaprenyl-4-hydroxybenzoate carboxy-lyase-like N-terminal" evidence="2">
    <location>
        <begin position="22"/>
        <end position="75"/>
    </location>
</feature>
<dbReference type="PANTHER" id="PTHR30108">
    <property type="entry name" value="3-OCTAPRENYL-4-HYDROXYBENZOATE CARBOXY-LYASE-RELATED"/>
    <property type="match status" value="1"/>
</dbReference>
<dbReference type="GO" id="GO:0005737">
    <property type="term" value="C:cytoplasm"/>
    <property type="evidence" value="ECO:0007669"/>
    <property type="project" value="TreeGrafter"/>
</dbReference>
<organism evidence="3 4">
    <name type="scientific">Penicillium diatomitis</name>
    <dbReference type="NCBI Taxonomy" id="2819901"/>
    <lineage>
        <taxon>Eukaryota</taxon>
        <taxon>Fungi</taxon>
        <taxon>Dikarya</taxon>
        <taxon>Ascomycota</taxon>
        <taxon>Pezizomycotina</taxon>
        <taxon>Eurotiomycetes</taxon>
        <taxon>Eurotiomycetidae</taxon>
        <taxon>Eurotiales</taxon>
        <taxon>Aspergillaceae</taxon>
        <taxon>Penicillium</taxon>
    </lineage>
</organism>
<dbReference type="GO" id="GO:0016831">
    <property type="term" value="F:carboxy-lyase activity"/>
    <property type="evidence" value="ECO:0007669"/>
    <property type="project" value="InterPro"/>
</dbReference>
<dbReference type="GO" id="GO:0033494">
    <property type="term" value="P:ferulate metabolic process"/>
    <property type="evidence" value="ECO:0007669"/>
    <property type="project" value="TreeGrafter"/>
</dbReference>
<dbReference type="AlphaFoldDB" id="A0A9W9WTC8"/>
<dbReference type="Pfam" id="PF01977">
    <property type="entry name" value="UbiD"/>
    <property type="match status" value="1"/>
</dbReference>
<evidence type="ECO:0000259" key="1">
    <source>
        <dbReference type="Pfam" id="PF01977"/>
    </source>
</evidence>